<dbReference type="OrthoDB" id="10042665at2759"/>
<feature type="region of interest" description="Disordered" evidence="1">
    <location>
        <begin position="1"/>
        <end position="34"/>
    </location>
</feature>
<gene>
    <name evidence="3" type="ORF">K452DRAFT_247570</name>
</gene>
<sequence length="733" mass="84421">MDGIVGRNCGAEESHNKPENYVEDSQTTKGKESTKQIKYRVEYRNRVTNEVVYQHETNGLNDNGSASNAHGLEQPLFELVSTFTTGQTSSSQSEEHSKPILPSTTPSVSMHIYSRAIINAIQSVVEYYPEQDLTGDVVIIRAPYAILVHHYEELSSFRDEIKSKPKEDLCAREIDAYEHVGVLLDFLDGHIMADVRAEQDRNRRGLWTWRMAWVSRRPGATQLTRVRESEESFCMVIKSISGGSFENPSVPWVMEYWRLTYDGEYLGRVERNLIQHKFDGEEEQDTSQIIDLDNRPLTPKVAQHIANGKIYWDLLKKQCKHYRGKTADIPHNEVDGLVMTDLKSYYTDIGNPTALVPSGTDIRNWASDCTCPVCRRRESDSEKTVTSLFEDYDLIVPETFEGNLTDHQFMLLPSYMRAFVFKTRSWEQLRVNNFSAPEFDEGMINHLVMDEKRVKQLKALAKSYARTNQFGQVTDREMWSADFVRGKGKGLTFLLHGQPGVGKTCTAECIAAFTRRPLMVLTCSDIGTEPTLVEANLTRHFKTARSWGAVLLIDEADVFMERRSSDDLMRNSLVAGFLRALEFYDGILFLTTNRVGSFDDAFISRIHVKLYYPEFNDRERQLVWDTFVQKLIKERKGYMRITIDAKQYLKGNEMRAVKWNGREIRNAFQTAVALAEYESIKDEEGNIELTDEHLRAVVEMSRDFKDYIDELHKGDEAKRAERKYERLDSYPTH</sequence>
<name>A0A6A6BK42_9PEZI</name>
<dbReference type="Proteomes" id="UP000799438">
    <property type="component" value="Unassembled WGS sequence"/>
</dbReference>
<dbReference type="InterPro" id="IPR056599">
    <property type="entry name" value="AAA_lid_fung"/>
</dbReference>
<evidence type="ECO:0000313" key="4">
    <source>
        <dbReference type="Proteomes" id="UP000799438"/>
    </source>
</evidence>
<dbReference type="RefSeq" id="XP_033398909.1">
    <property type="nucleotide sequence ID" value="XM_033538066.1"/>
</dbReference>
<dbReference type="InterPro" id="IPR003959">
    <property type="entry name" value="ATPase_AAA_core"/>
</dbReference>
<dbReference type="SMART" id="SM00382">
    <property type="entry name" value="AAA"/>
    <property type="match status" value="1"/>
</dbReference>
<dbReference type="SUPFAM" id="SSF52540">
    <property type="entry name" value="P-loop containing nucleoside triphosphate hydrolases"/>
    <property type="match status" value="1"/>
</dbReference>
<dbReference type="InterPro" id="IPR027417">
    <property type="entry name" value="P-loop_NTPase"/>
</dbReference>
<protein>
    <recommendedName>
        <fullName evidence="2">AAA+ ATPase domain-containing protein</fullName>
    </recommendedName>
</protein>
<dbReference type="AlphaFoldDB" id="A0A6A6BK42"/>
<dbReference type="EMBL" id="ML995482">
    <property type="protein sequence ID" value="KAF2143197.1"/>
    <property type="molecule type" value="Genomic_DNA"/>
</dbReference>
<keyword evidence="4" id="KW-1185">Reference proteome</keyword>
<accession>A0A6A6BK42</accession>
<evidence type="ECO:0000259" key="2">
    <source>
        <dbReference type="SMART" id="SM00382"/>
    </source>
</evidence>
<dbReference type="InterPro" id="IPR054289">
    <property type="entry name" value="DUF7025"/>
</dbReference>
<dbReference type="PANTHER" id="PTHR46411">
    <property type="entry name" value="FAMILY ATPASE, PUTATIVE-RELATED"/>
    <property type="match status" value="1"/>
</dbReference>
<dbReference type="PANTHER" id="PTHR46411:SF4">
    <property type="entry name" value="AAA+ ATPASE DOMAIN-CONTAINING PROTEIN"/>
    <property type="match status" value="1"/>
</dbReference>
<dbReference type="CDD" id="cd19481">
    <property type="entry name" value="RecA-like_protease"/>
    <property type="match status" value="1"/>
</dbReference>
<dbReference type="GeneID" id="54295562"/>
<reference evidence="3" key="1">
    <citation type="journal article" date="2020" name="Stud. Mycol.">
        <title>101 Dothideomycetes genomes: a test case for predicting lifestyles and emergence of pathogens.</title>
        <authorList>
            <person name="Haridas S."/>
            <person name="Albert R."/>
            <person name="Binder M."/>
            <person name="Bloem J."/>
            <person name="Labutti K."/>
            <person name="Salamov A."/>
            <person name="Andreopoulos B."/>
            <person name="Baker S."/>
            <person name="Barry K."/>
            <person name="Bills G."/>
            <person name="Bluhm B."/>
            <person name="Cannon C."/>
            <person name="Castanera R."/>
            <person name="Culley D."/>
            <person name="Daum C."/>
            <person name="Ezra D."/>
            <person name="Gonzalez J."/>
            <person name="Henrissat B."/>
            <person name="Kuo A."/>
            <person name="Liang C."/>
            <person name="Lipzen A."/>
            <person name="Lutzoni F."/>
            <person name="Magnuson J."/>
            <person name="Mondo S."/>
            <person name="Nolan M."/>
            <person name="Ohm R."/>
            <person name="Pangilinan J."/>
            <person name="Park H.-J."/>
            <person name="Ramirez L."/>
            <person name="Alfaro M."/>
            <person name="Sun H."/>
            <person name="Tritt A."/>
            <person name="Yoshinaga Y."/>
            <person name="Zwiers L.-H."/>
            <person name="Turgeon B."/>
            <person name="Goodwin S."/>
            <person name="Spatafora J."/>
            <person name="Crous P."/>
            <person name="Grigoriev I."/>
        </authorList>
    </citation>
    <scope>NUCLEOTIDE SEQUENCE</scope>
    <source>
        <strain evidence="3">CBS 121167</strain>
    </source>
</reference>
<feature type="region of interest" description="Disordered" evidence="1">
    <location>
        <begin position="84"/>
        <end position="104"/>
    </location>
</feature>
<proteinExistence type="predicted"/>
<organism evidence="3 4">
    <name type="scientific">Aplosporella prunicola CBS 121167</name>
    <dbReference type="NCBI Taxonomy" id="1176127"/>
    <lineage>
        <taxon>Eukaryota</taxon>
        <taxon>Fungi</taxon>
        <taxon>Dikarya</taxon>
        <taxon>Ascomycota</taxon>
        <taxon>Pezizomycotina</taxon>
        <taxon>Dothideomycetes</taxon>
        <taxon>Dothideomycetes incertae sedis</taxon>
        <taxon>Botryosphaeriales</taxon>
        <taxon>Aplosporellaceae</taxon>
        <taxon>Aplosporella</taxon>
    </lineage>
</organism>
<dbReference type="Pfam" id="PF22942">
    <property type="entry name" value="DUF7025"/>
    <property type="match status" value="1"/>
</dbReference>
<evidence type="ECO:0000313" key="3">
    <source>
        <dbReference type="EMBL" id="KAF2143197.1"/>
    </source>
</evidence>
<dbReference type="GO" id="GO:0005524">
    <property type="term" value="F:ATP binding"/>
    <property type="evidence" value="ECO:0007669"/>
    <property type="project" value="InterPro"/>
</dbReference>
<feature type="domain" description="AAA+ ATPase" evidence="2">
    <location>
        <begin position="489"/>
        <end position="616"/>
    </location>
</feature>
<evidence type="ECO:0000256" key="1">
    <source>
        <dbReference type="SAM" id="MobiDB-lite"/>
    </source>
</evidence>
<dbReference type="InterPro" id="IPR003593">
    <property type="entry name" value="AAA+_ATPase"/>
</dbReference>
<dbReference type="GO" id="GO:0016887">
    <property type="term" value="F:ATP hydrolysis activity"/>
    <property type="evidence" value="ECO:0007669"/>
    <property type="project" value="InterPro"/>
</dbReference>
<dbReference type="Pfam" id="PF23232">
    <property type="entry name" value="AAA_lid_13"/>
    <property type="match status" value="1"/>
</dbReference>
<feature type="compositionally biased region" description="Basic and acidic residues" evidence="1">
    <location>
        <begin position="10"/>
        <end position="20"/>
    </location>
</feature>
<dbReference type="Pfam" id="PF00004">
    <property type="entry name" value="AAA"/>
    <property type="match status" value="1"/>
</dbReference>
<dbReference type="Gene3D" id="3.40.50.300">
    <property type="entry name" value="P-loop containing nucleotide triphosphate hydrolases"/>
    <property type="match status" value="1"/>
</dbReference>